<organism evidence="1 2">
    <name type="scientific">Athelia psychrophila</name>
    <dbReference type="NCBI Taxonomy" id="1759441"/>
    <lineage>
        <taxon>Eukaryota</taxon>
        <taxon>Fungi</taxon>
        <taxon>Dikarya</taxon>
        <taxon>Basidiomycota</taxon>
        <taxon>Agaricomycotina</taxon>
        <taxon>Agaricomycetes</taxon>
        <taxon>Agaricomycetidae</taxon>
        <taxon>Atheliales</taxon>
        <taxon>Atheliaceae</taxon>
        <taxon>Athelia</taxon>
    </lineage>
</organism>
<name>A0A167W9U1_9AGAM</name>
<evidence type="ECO:0000313" key="2">
    <source>
        <dbReference type="Proteomes" id="UP000076532"/>
    </source>
</evidence>
<protein>
    <submittedName>
        <fullName evidence="1">Uncharacterized protein</fullName>
    </submittedName>
</protein>
<proteinExistence type="predicted"/>
<keyword evidence="2" id="KW-1185">Reference proteome</keyword>
<dbReference type="Proteomes" id="UP000076532">
    <property type="component" value="Unassembled WGS sequence"/>
</dbReference>
<gene>
    <name evidence="1" type="ORF">FIBSPDRAFT_903223</name>
</gene>
<reference evidence="1 2" key="1">
    <citation type="journal article" date="2016" name="Mol. Biol. Evol.">
        <title>Comparative Genomics of Early-Diverging Mushroom-Forming Fungi Provides Insights into the Origins of Lignocellulose Decay Capabilities.</title>
        <authorList>
            <person name="Nagy L.G."/>
            <person name="Riley R."/>
            <person name="Tritt A."/>
            <person name="Adam C."/>
            <person name="Daum C."/>
            <person name="Floudas D."/>
            <person name="Sun H."/>
            <person name="Yadav J.S."/>
            <person name="Pangilinan J."/>
            <person name="Larsson K.H."/>
            <person name="Matsuura K."/>
            <person name="Barry K."/>
            <person name="Labutti K."/>
            <person name="Kuo R."/>
            <person name="Ohm R.A."/>
            <person name="Bhattacharya S.S."/>
            <person name="Shirouzu T."/>
            <person name="Yoshinaga Y."/>
            <person name="Martin F.M."/>
            <person name="Grigoriev I.V."/>
            <person name="Hibbett D.S."/>
        </authorList>
    </citation>
    <scope>NUCLEOTIDE SEQUENCE [LARGE SCALE GENOMIC DNA]</scope>
    <source>
        <strain evidence="1 2">CBS 109695</strain>
    </source>
</reference>
<accession>A0A167W9U1</accession>
<evidence type="ECO:0000313" key="1">
    <source>
        <dbReference type="EMBL" id="KZP05853.1"/>
    </source>
</evidence>
<dbReference type="AlphaFoldDB" id="A0A167W9U1"/>
<dbReference type="EMBL" id="KV417815">
    <property type="protein sequence ID" value="KZP05853.1"/>
    <property type="molecule type" value="Genomic_DNA"/>
</dbReference>
<sequence length="179" mass="20640">MHLRMEIRDAWRLEVWAMKQEWSVYHLRWSIVNQASRNGETGAFTMKPASFSPVIRWDGVCLDRQRDMEALVPSRDSLPNILVLRGMSGERKAKEQPEPVLPIINGEDSSGSGVSEETIENHLSSICSIQPSKPFFNRRYLLRHNTYWSDIATTILFITKYRGSCTRCVKLEVTVIRRG</sequence>